<keyword evidence="1" id="KW-0812">Transmembrane</keyword>
<feature type="transmembrane region" description="Helical" evidence="1">
    <location>
        <begin position="20"/>
        <end position="50"/>
    </location>
</feature>
<reference evidence="2 3" key="1">
    <citation type="submission" date="2018-03" db="EMBL/GenBank/DDBJ databases">
        <title>The draft genome of Sphingosinicella sp. GL-C-18.</title>
        <authorList>
            <person name="Liu L."/>
            <person name="Li L."/>
            <person name="Liang L."/>
            <person name="Zhang X."/>
            <person name="Wang T."/>
        </authorList>
    </citation>
    <scope>NUCLEOTIDE SEQUENCE [LARGE SCALE GENOMIC DNA]</scope>
    <source>
        <strain evidence="2 3">GL-C-18</strain>
    </source>
</reference>
<sequence>MQDLLPLYTSAHGSVSRRDFWVAGAVLLVAGIVLGFIPIVGSIASILLLYPWTCLAMRRLRDMGRAPAIALLPIGLCTVSALLAIVTAASISNPALLGTAMVPGGIAVLVGTLSMILALGFLLWIGLAPGEHEKAISPPLHTRR</sequence>
<feature type="transmembrane region" description="Helical" evidence="1">
    <location>
        <begin position="104"/>
        <end position="127"/>
    </location>
</feature>
<dbReference type="EMBL" id="PXYI01000003">
    <property type="protein sequence ID" value="PSJ40952.1"/>
    <property type="molecule type" value="Genomic_DNA"/>
</dbReference>
<dbReference type="Proteomes" id="UP000241167">
    <property type="component" value="Unassembled WGS sequence"/>
</dbReference>
<evidence type="ECO:0000313" key="2">
    <source>
        <dbReference type="EMBL" id="PSJ40952.1"/>
    </source>
</evidence>
<dbReference type="AlphaFoldDB" id="A0A2P7QSK9"/>
<dbReference type="RefSeq" id="WP_146151002.1">
    <property type="nucleotide sequence ID" value="NZ_PXYI01000003.1"/>
</dbReference>
<keyword evidence="1" id="KW-0472">Membrane</keyword>
<evidence type="ECO:0000256" key="1">
    <source>
        <dbReference type="SAM" id="Phobius"/>
    </source>
</evidence>
<feature type="transmembrane region" description="Helical" evidence="1">
    <location>
        <begin position="70"/>
        <end position="92"/>
    </location>
</feature>
<protein>
    <recommendedName>
        <fullName evidence="4">DUF805 domain-containing protein</fullName>
    </recommendedName>
</protein>
<dbReference type="OrthoDB" id="9812349at2"/>
<name>A0A2P7QSK9_9SPHN</name>
<proteinExistence type="predicted"/>
<keyword evidence="3" id="KW-1185">Reference proteome</keyword>
<evidence type="ECO:0008006" key="4">
    <source>
        <dbReference type="Google" id="ProtNLM"/>
    </source>
</evidence>
<comment type="caution">
    <text evidence="2">The sequence shown here is derived from an EMBL/GenBank/DDBJ whole genome shotgun (WGS) entry which is preliminary data.</text>
</comment>
<gene>
    <name evidence="2" type="ORF">C7I55_11875</name>
</gene>
<keyword evidence="1" id="KW-1133">Transmembrane helix</keyword>
<accession>A0A2P7QSK9</accession>
<evidence type="ECO:0000313" key="3">
    <source>
        <dbReference type="Proteomes" id="UP000241167"/>
    </source>
</evidence>
<organism evidence="2 3">
    <name type="scientific">Allosphingosinicella deserti</name>
    <dbReference type="NCBI Taxonomy" id="2116704"/>
    <lineage>
        <taxon>Bacteria</taxon>
        <taxon>Pseudomonadati</taxon>
        <taxon>Pseudomonadota</taxon>
        <taxon>Alphaproteobacteria</taxon>
        <taxon>Sphingomonadales</taxon>
        <taxon>Sphingomonadaceae</taxon>
        <taxon>Allosphingosinicella</taxon>
    </lineage>
</organism>